<organism evidence="8 9">
    <name type="scientific">Hemiprocne comata</name>
    <dbReference type="NCBI Taxonomy" id="243314"/>
    <lineage>
        <taxon>Eukaryota</taxon>
        <taxon>Metazoa</taxon>
        <taxon>Chordata</taxon>
        <taxon>Craniata</taxon>
        <taxon>Vertebrata</taxon>
        <taxon>Euteleostomi</taxon>
        <taxon>Archelosauria</taxon>
        <taxon>Archosauria</taxon>
        <taxon>Dinosauria</taxon>
        <taxon>Saurischia</taxon>
        <taxon>Theropoda</taxon>
        <taxon>Coelurosauria</taxon>
        <taxon>Aves</taxon>
        <taxon>Neognathae</taxon>
        <taxon>Neoaves</taxon>
        <taxon>Strisores</taxon>
        <taxon>Apodiformes</taxon>
        <taxon>Apodidae</taxon>
        <taxon>Hemiprocninae</taxon>
        <taxon>Hemiprocne</taxon>
    </lineage>
</organism>
<evidence type="ECO:0000313" key="9">
    <source>
        <dbReference type="Proteomes" id="UP000518305"/>
    </source>
</evidence>
<keyword evidence="5" id="KW-0378">Hydrolase</keyword>
<feature type="compositionally biased region" description="Basic and acidic residues" evidence="6">
    <location>
        <begin position="208"/>
        <end position="248"/>
    </location>
</feature>
<feature type="domain" description="Ubiquitin-like protease family profile" evidence="7">
    <location>
        <begin position="730"/>
        <end position="999"/>
    </location>
</feature>
<keyword evidence="9" id="KW-1185">Reference proteome</keyword>
<keyword evidence="2" id="KW-0597">Phosphoprotein</keyword>
<feature type="region of interest" description="Disordered" evidence="6">
    <location>
        <begin position="208"/>
        <end position="280"/>
    </location>
</feature>
<feature type="non-terminal residue" evidence="8">
    <location>
        <position position="1046"/>
    </location>
</feature>
<dbReference type="SUPFAM" id="SSF54001">
    <property type="entry name" value="Cysteine proteinases"/>
    <property type="match status" value="1"/>
</dbReference>
<dbReference type="Proteomes" id="UP000518305">
    <property type="component" value="Unassembled WGS sequence"/>
</dbReference>
<evidence type="ECO:0000313" key="8">
    <source>
        <dbReference type="EMBL" id="NXG56583.1"/>
    </source>
</evidence>
<reference evidence="8 9" key="1">
    <citation type="submission" date="2019-09" db="EMBL/GenBank/DDBJ databases">
        <title>Bird 10,000 Genomes (B10K) Project - Family phase.</title>
        <authorList>
            <person name="Zhang G."/>
        </authorList>
    </citation>
    <scope>NUCLEOTIDE SEQUENCE [LARGE SCALE GENOMIC DNA]</scope>
    <source>
        <strain evidence="8">B10K-DU-001-23</strain>
        <tissue evidence="8">Muscle</tissue>
    </source>
</reference>
<sequence>FRIPKKKTNTKSEDVQVQSPLARLPGSHHWDYPLKEWKLSANNRAPSTKGKRQKDCDRQSSNDEESVGQPKVILTNVLRTKIGRKYTQVQPKTGANFSDAGKLQSDQPPSSSAASLKIWQILNPTLQSLFLSERQPTVILTNVLRTKIGRKYVDSHVITDANLSDADKLQSGQLPSSSVASLQTCQILSSPHASSFLSERSEHCLRKTDDDRKLTKASKEPEKNIFNFRRRELQKKENKNNDDLEKRGRNGNSTTLSQKESGSFDSEKRKRRSSGHISDDCCARIPEKSLLLSKEQRLSSTQPPGHRTPCEDGQSHRSNTILVTNCITQPLERDCKDTLTHNHLRPAHSCTEEPGSESSPRNLSEKQLSATSEDVISPQVSTIRKLKMDTSQYLSKLRNRLCRGNRQLVSVDPIVLSSDDEDGHSEPKSSELLQDSITDNKERDQQSDFCFLAKQLEDKMGSHTEELLTESIEEKCPISLPSGSTPRKQINPALDIEFGSLYIGKFKWLSTGPARFTTKHITIPFQVALNKNTKLTVDTLDLRRFGLWREDDGCSSTTIIFLWLSVDYVEKIETQLGKLVISEPSKSSEFVFLELSQPLTEWEEDRLTKLITDVSKKNRAPDLPEFLSLKQALALFKDLSPEKSSFMSYNKDLLKQCMPKEDTSDGHEPAVQESKLKVARPSYALANKQNSGCYSISLSSALNEEWKEVRETGAVKNLIVYPPPPAKGGLGVTREDLECLEYGEFLNDVIIDFYLKYLLLEKAPKHLADRTHIFSSFFYKCLTRTEKNSEGDLKVSVAQRRHRRVRTWTRHINIFNKDYIFVPVNEESHWYIAVICFPWLEEAVYEECPHENSLYDQRQQSPLRSKSENIRTSSVLALTGNSKDEEEMDANRSLFSKGGIEIATSASVLDSGISKVNYNDLFVFVVYRPCILILDSLKAGSVQKTVQVLREYLEMEWEAKRKTHREFNKSTMIDLCPRVPKQDNSSDCGVYLLQYVESFFQNPIVNFEQPLHLEKWFPRQLIRSKREEIRDLILQLHFQQHSDSSS</sequence>
<feature type="region of interest" description="Disordered" evidence="6">
    <location>
        <begin position="1"/>
        <end position="68"/>
    </location>
</feature>
<dbReference type="GO" id="GO:0070139">
    <property type="term" value="F:SUMO-specific endopeptidase activity"/>
    <property type="evidence" value="ECO:0007669"/>
    <property type="project" value="TreeGrafter"/>
</dbReference>
<dbReference type="GO" id="GO:0005634">
    <property type="term" value="C:nucleus"/>
    <property type="evidence" value="ECO:0007669"/>
    <property type="project" value="TreeGrafter"/>
</dbReference>
<dbReference type="PANTHER" id="PTHR46896">
    <property type="entry name" value="SENTRIN-SPECIFIC PROTEASE"/>
    <property type="match status" value="1"/>
</dbReference>
<dbReference type="PROSITE" id="PS50600">
    <property type="entry name" value="ULP_PROTEASE"/>
    <property type="match status" value="1"/>
</dbReference>
<dbReference type="EMBL" id="VWZJ01002441">
    <property type="protein sequence ID" value="NXG56583.1"/>
    <property type="molecule type" value="Genomic_DNA"/>
</dbReference>
<feature type="compositionally biased region" description="Polar residues" evidence="6">
    <location>
        <begin position="356"/>
        <end position="373"/>
    </location>
</feature>
<feature type="region of interest" description="Disordered" evidence="6">
    <location>
        <begin position="295"/>
        <end position="316"/>
    </location>
</feature>
<dbReference type="Pfam" id="PF02902">
    <property type="entry name" value="Peptidase_C48"/>
    <property type="match status" value="1"/>
</dbReference>
<dbReference type="AlphaFoldDB" id="A0A7K9CV96"/>
<dbReference type="GO" id="GO:0016926">
    <property type="term" value="P:protein desumoylation"/>
    <property type="evidence" value="ECO:0007669"/>
    <property type="project" value="TreeGrafter"/>
</dbReference>
<feature type="compositionally biased region" description="Polar residues" evidence="6">
    <location>
        <begin position="250"/>
        <end position="264"/>
    </location>
</feature>
<dbReference type="OrthoDB" id="442460at2759"/>
<name>A0A7K9CV96_9AVES</name>
<dbReference type="PANTHER" id="PTHR46896:SF2">
    <property type="entry name" value="SENTRIN-SPECIFIC PROTEASE 7"/>
    <property type="match status" value="1"/>
</dbReference>
<comment type="similarity">
    <text evidence="1">Belongs to the peptidase C48 family.</text>
</comment>
<feature type="region of interest" description="Disordered" evidence="6">
    <location>
        <begin position="416"/>
        <end position="437"/>
    </location>
</feature>
<feature type="region of interest" description="Disordered" evidence="6">
    <location>
        <begin position="345"/>
        <end position="373"/>
    </location>
</feature>
<dbReference type="GO" id="GO:0005737">
    <property type="term" value="C:cytoplasm"/>
    <property type="evidence" value="ECO:0007669"/>
    <property type="project" value="TreeGrafter"/>
</dbReference>
<accession>A0A7K9CV96</accession>
<feature type="non-terminal residue" evidence="8">
    <location>
        <position position="1"/>
    </location>
</feature>
<protein>
    <submittedName>
        <fullName evidence="8">SENP7 protease</fullName>
    </submittedName>
</protein>
<keyword evidence="4" id="KW-0833">Ubl conjugation pathway</keyword>
<evidence type="ECO:0000256" key="5">
    <source>
        <dbReference type="ARBA" id="ARBA00022801"/>
    </source>
</evidence>
<comment type="caution">
    <text evidence="8">The sequence shown here is derived from an EMBL/GenBank/DDBJ whole genome shotgun (WGS) entry which is preliminary data.</text>
</comment>
<dbReference type="Gene3D" id="3.40.395.10">
    <property type="entry name" value="Adenoviral Proteinase, Chain A"/>
    <property type="match status" value="1"/>
</dbReference>
<evidence type="ECO:0000256" key="6">
    <source>
        <dbReference type="SAM" id="MobiDB-lite"/>
    </source>
</evidence>
<dbReference type="InterPro" id="IPR003653">
    <property type="entry name" value="Peptidase_C48_C"/>
</dbReference>
<evidence type="ECO:0000256" key="1">
    <source>
        <dbReference type="ARBA" id="ARBA00005234"/>
    </source>
</evidence>
<dbReference type="InterPro" id="IPR051947">
    <property type="entry name" value="Sentrin-specific_protease"/>
</dbReference>
<evidence type="ECO:0000256" key="4">
    <source>
        <dbReference type="ARBA" id="ARBA00022786"/>
    </source>
</evidence>
<gene>
    <name evidence="8" type="primary">Senp7</name>
    <name evidence="8" type="ORF">HEMCOM_R05016</name>
</gene>
<evidence type="ECO:0000256" key="3">
    <source>
        <dbReference type="ARBA" id="ARBA00022670"/>
    </source>
</evidence>
<feature type="compositionally biased region" description="Basic and acidic residues" evidence="6">
    <location>
        <begin position="28"/>
        <end position="38"/>
    </location>
</feature>
<dbReference type="GO" id="GO:0006508">
    <property type="term" value="P:proteolysis"/>
    <property type="evidence" value="ECO:0007669"/>
    <property type="project" value="UniProtKB-KW"/>
</dbReference>
<keyword evidence="3 8" id="KW-0645">Protease</keyword>
<proteinExistence type="inferred from homology"/>
<evidence type="ECO:0000256" key="2">
    <source>
        <dbReference type="ARBA" id="ARBA00022553"/>
    </source>
</evidence>
<evidence type="ECO:0000259" key="7">
    <source>
        <dbReference type="PROSITE" id="PS50600"/>
    </source>
</evidence>
<dbReference type="InterPro" id="IPR038765">
    <property type="entry name" value="Papain-like_cys_pep_sf"/>
</dbReference>